<accession>A0A3R7GVK4</accession>
<sequence length="215" mass="24053">MALIVEFELRTPILREAAQAARKLRLEEVYGTESGEPKLLFWATVDDSDAFEAALDDDPSVRRDTPLETASDRRLYSVALTDDAAARLTYPAAAKHDVAILEIVVTDETVVRARVPSRDALQAYRDRCLERGVGFRLQRLYPERDPDADGDRYGVTEPQREALRTAHSAGYFTVPRETTLSELAPEFDITDQALSARLRRGQANLLENTLADDTT</sequence>
<dbReference type="Pfam" id="PF15915">
    <property type="entry name" value="BAT"/>
    <property type="match status" value="1"/>
</dbReference>
<name>A0A3R7GVK4_9EURY</name>
<organism evidence="5 6">
    <name type="scientific">Halopiger aswanensis</name>
    <dbReference type="NCBI Taxonomy" id="148449"/>
    <lineage>
        <taxon>Archaea</taxon>
        <taxon>Methanobacteriati</taxon>
        <taxon>Methanobacteriota</taxon>
        <taxon>Stenosarchaea group</taxon>
        <taxon>Halobacteria</taxon>
        <taxon>Halobacteriales</taxon>
        <taxon>Natrialbaceae</taxon>
        <taxon>Halopiger</taxon>
    </lineage>
</organism>
<evidence type="ECO:0008006" key="7">
    <source>
        <dbReference type="Google" id="ProtNLM"/>
    </source>
</evidence>
<evidence type="ECO:0000313" key="6">
    <source>
        <dbReference type="Proteomes" id="UP000283805"/>
    </source>
</evidence>
<dbReference type="OrthoDB" id="202021at2157"/>
<dbReference type="InterPro" id="IPR007050">
    <property type="entry name" value="HTH_bacterioopsin"/>
</dbReference>
<gene>
    <name evidence="5" type="ORF">ATJ93_1859</name>
</gene>
<keyword evidence="1" id="KW-0805">Transcription regulation</keyword>
<reference evidence="5 6" key="1">
    <citation type="submission" date="2018-09" db="EMBL/GenBank/DDBJ databases">
        <title>Genomic Encyclopedia of Archaeal and Bacterial Type Strains, Phase II (KMG-II): from individual species to whole genera.</title>
        <authorList>
            <person name="Goeker M."/>
        </authorList>
    </citation>
    <scope>NUCLEOTIDE SEQUENCE [LARGE SCALE GENOMIC DNA]</scope>
    <source>
        <strain evidence="5 6">DSM 13151</strain>
    </source>
</reference>
<feature type="domain" description="Bacterioopsin transcriptional activator GAF and HTH associated" evidence="4">
    <location>
        <begin position="6"/>
        <end position="131"/>
    </location>
</feature>
<evidence type="ECO:0000256" key="1">
    <source>
        <dbReference type="ARBA" id="ARBA00023015"/>
    </source>
</evidence>
<dbReference type="RefSeq" id="WP_120244323.1">
    <property type="nucleotide sequence ID" value="NZ_RAPO01000002.1"/>
</dbReference>
<evidence type="ECO:0000256" key="2">
    <source>
        <dbReference type="ARBA" id="ARBA00023163"/>
    </source>
</evidence>
<dbReference type="InterPro" id="IPR031803">
    <property type="entry name" value="BAT_GAF/HTH-assoc"/>
</dbReference>
<protein>
    <recommendedName>
        <fullName evidence="7">DNA binding protein</fullName>
    </recommendedName>
</protein>
<evidence type="ECO:0000259" key="3">
    <source>
        <dbReference type="Pfam" id="PF04967"/>
    </source>
</evidence>
<keyword evidence="6" id="KW-1185">Reference proteome</keyword>
<dbReference type="PANTHER" id="PTHR34236:SF1">
    <property type="entry name" value="DIMETHYL SULFOXIDE REDUCTASE TRANSCRIPTIONAL ACTIVATOR"/>
    <property type="match status" value="1"/>
</dbReference>
<dbReference type="PANTHER" id="PTHR34236">
    <property type="entry name" value="DIMETHYL SULFOXIDE REDUCTASE TRANSCRIPTIONAL ACTIVATOR"/>
    <property type="match status" value="1"/>
</dbReference>
<proteinExistence type="predicted"/>
<dbReference type="Pfam" id="PF04967">
    <property type="entry name" value="HTH_10"/>
    <property type="match status" value="1"/>
</dbReference>
<comment type="caution">
    <text evidence="5">The sequence shown here is derived from an EMBL/GenBank/DDBJ whole genome shotgun (WGS) entry which is preliminary data.</text>
</comment>
<dbReference type="EMBL" id="RAPO01000002">
    <property type="protein sequence ID" value="RKD95010.1"/>
    <property type="molecule type" value="Genomic_DNA"/>
</dbReference>
<evidence type="ECO:0000259" key="4">
    <source>
        <dbReference type="Pfam" id="PF15915"/>
    </source>
</evidence>
<dbReference type="Proteomes" id="UP000283805">
    <property type="component" value="Unassembled WGS sequence"/>
</dbReference>
<evidence type="ECO:0000313" key="5">
    <source>
        <dbReference type="EMBL" id="RKD95010.1"/>
    </source>
</evidence>
<feature type="domain" description="HTH bat-type" evidence="3">
    <location>
        <begin position="156"/>
        <end position="206"/>
    </location>
</feature>
<keyword evidence="2" id="KW-0804">Transcription</keyword>
<dbReference type="AlphaFoldDB" id="A0A3R7GVK4"/>